<reference evidence="1" key="1">
    <citation type="journal article" date="2020" name="Stud. Mycol.">
        <title>101 Dothideomycetes genomes: a test case for predicting lifestyles and emergence of pathogens.</title>
        <authorList>
            <person name="Haridas S."/>
            <person name="Albert R."/>
            <person name="Binder M."/>
            <person name="Bloem J."/>
            <person name="Labutti K."/>
            <person name="Salamov A."/>
            <person name="Andreopoulos B."/>
            <person name="Baker S."/>
            <person name="Barry K."/>
            <person name="Bills G."/>
            <person name="Bluhm B."/>
            <person name="Cannon C."/>
            <person name="Castanera R."/>
            <person name="Culley D."/>
            <person name="Daum C."/>
            <person name="Ezra D."/>
            <person name="Gonzalez J."/>
            <person name="Henrissat B."/>
            <person name="Kuo A."/>
            <person name="Liang C."/>
            <person name="Lipzen A."/>
            <person name="Lutzoni F."/>
            <person name="Magnuson J."/>
            <person name="Mondo S."/>
            <person name="Nolan M."/>
            <person name="Ohm R."/>
            <person name="Pangilinan J."/>
            <person name="Park H.-J."/>
            <person name="Ramirez L."/>
            <person name="Alfaro M."/>
            <person name="Sun H."/>
            <person name="Tritt A."/>
            <person name="Yoshinaga Y."/>
            <person name="Zwiers L.-H."/>
            <person name="Turgeon B."/>
            <person name="Goodwin S."/>
            <person name="Spatafora J."/>
            <person name="Crous P."/>
            <person name="Grigoriev I."/>
        </authorList>
    </citation>
    <scope>NUCLEOTIDE SEQUENCE</scope>
    <source>
        <strain evidence="1">CBS 123094</strain>
    </source>
</reference>
<dbReference type="OrthoDB" id="5280838at2759"/>
<keyword evidence="2" id="KW-1185">Reference proteome</keyword>
<gene>
    <name evidence="1" type="ORF">P154DRAFT_387942</name>
</gene>
<proteinExistence type="predicted"/>
<dbReference type="AlphaFoldDB" id="A0A6A5WSD8"/>
<evidence type="ECO:0000313" key="1">
    <source>
        <dbReference type="EMBL" id="KAF2004487.1"/>
    </source>
</evidence>
<organism evidence="1 2">
    <name type="scientific">Amniculicola lignicola CBS 123094</name>
    <dbReference type="NCBI Taxonomy" id="1392246"/>
    <lineage>
        <taxon>Eukaryota</taxon>
        <taxon>Fungi</taxon>
        <taxon>Dikarya</taxon>
        <taxon>Ascomycota</taxon>
        <taxon>Pezizomycotina</taxon>
        <taxon>Dothideomycetes</taxon>
        <taxon>Pleosporomycetidae</taxon>
        <taxon>Pleosporales</taxon>
        <taxon>Amniculicolaceae</taxon>
        <taxon>Amniculicola</taxon>
    </lineage>
</organism>
<dbReference type="PANTHER" id="PTHR38119">
    <property type="entry name" value="BTB DOMAIN-CONTAINING PROTEIN-RELATED"/>
    <property type="match status" value="1"/>
</dbReference>
<feature type="non-terminal residue" evidence="1">
    <location>
        <position position="219"/>
    </location>
</feature>
<dbReference type="EMBL" id="ML977567">
    <property type="protein sequence ID" value="KAF2004487.1"/>
    <property type="molecule type" value="Genomic_DNA"/>
</dbReference>
<name>A0A6A5WSD8_9PLEO</name>
<dbReference type="PANTHER" id="PTHR38119:SF1">
    <property type="entry name" value="BTB DOMAIN-CONTAINING PROTEIN"/>
    <property type="match status" value="1"/>
</dbReference>
<feature type="non-terminal residue" evidence="1">
    <location>
        <position position="1"/>
    </location>
</feature>
<evidence type="ECO:0000313" key="2">
    <source>
        <dbReference type="Proteomes" id="UP000799779"/>
    </source>
</evidence>
<dbReference type="Proteomes" id="UP000799779">
    <property type="component" value="Unassembled WGS sequence"/>
</dbReference>
<sequence length="219" mass="25245">IASAFPQYRQALYIAIKDSPLRWMLLSLAVQDKLIFTESLVHLVGTYPAFDPKWQPRKYILPTEIGQLIHRKGGELEVRWKEAEHELLFCTIELRNGEPICLSDSTYEEWIIVQIFRDGLVHELNAVQKRSGVLRRGKVFRALFKGTCDFMDYDNVKDACRLIKSSGIGEWALAREALDCLKEYVAEVVKDLVKNELLIDPEAHNIGWLTCVKVEDVPW</sequence>
<accession>A0A6A5WSD8</accession>
<protein>
    <submittedName>
        <fullName evidence="1">Uncharacterized protein</fullName>
    </submittedName>
</protein>